<dbReference type="EMBL" id="JH795863">
    <property type="protein sequence ID" value="EJU01869.1"/>
    <property type="molecule type" value="Genomic_DNA"/>
</dbReference>
<dbReference type="HOGENOM" id="CLU_2277378_0_0_1"/>
<reference evidence="1 2" key="1">
    <citation type="journal article" date="2012" name="Science">
        <title>The Paleozoic origin of enzymatic lignin decomposition reconstructed from 31 fungal genomes.</title>
        <authorList>
            <person name="Floudas D."/>
            <person name="Binder M."/>
            <person name="Riley R."/>
            <person name="Barry K."/>
            <person name="Blanchette R.A."/>
            <person name="Henrissat B."/>
            <person name="Martinez A.T."/>
            <person name="Otillar R."/>
            <person name="Spatafora J.W."/>
            <person name="Yadav J.S."/>
            <person name="Aerts A."/>
            <person name="Benoit I."/>
            <person name="Boyd A."/>
            <person name="Carlson A."/>
            <person name="Copeland A."/>
            <person name="Coutinho P.M."/>
            <person name="de Vries R.P."/>
            <person name="Ferreira P."/>
            <person name="Findley K."/>
            <person name="Foster B."/>
            <person name="Gaskell J."/>
            <person name="Glotzer D."/>
            <person name="Gorecki P."/>
            <person name="Heitman J."/>
            <person name="Hesse C."/>
            <person name="Hori C."/>
            <person name="Igarashi K."/>
            <person name="Jurgens J.A."/>
            <person name="Kallen N."/>
            <person name="Kersten P."/>
            <person name="Kohler A."/>
            <person name="Kuees U."/>
            <person name="Kumar T.K.A."/>
            <person name="Kuo A."/>
            <person name="LaButti K."/>
            <person name="Larrondo L.F."/>
            <person name="Lindquist E."/>
            <person name="Ling A."/>
            <person name="Lombard V."/>
            <person name="Lucas S."/>
            <person name="Lundell T."/>
            <person name="Martin R."/>
            <person name="McLaughlin D.J."/>
            <person name="Morgenstern I."/>
            <person name="Morin E."/>
            <person name="Murat C."/>
            <person name="Nagy L.G."/>
            <person name="Nolan M."/>
            <person name="Ohm R.A."/>
            <person name="Patyshakuliyeva A."/>
            <person name="Rokas A."/>
            <person name="Ruiz-Duenas F.J."/>
            <person name="Sabat G."/>
            <person name="Salamov A."/>
            <person name="Samejima M."/>
            <person name="Schmutz J."/>
            <person name="Slot J.C."/>
            <person name="St John F."/>
            <person name="Stenlid J."/>
            <person name="Sun H."/>
            <person name="Sun S."/>
            <person name="Syed K."/>
            <person name="Tsang A."/>
            <person name="Wiebenga A."/>
            <person name="Young D."/>
            <person name="Pisabarro A."/>
            <person name="Eastwood D.C."/>
            <person name="Martin F."/>
            <person name="Cullen D."/>
            <person name="Grigoriev I.V."/>
            <person name="Hibbett D.S."/>
        </authorList>
    </citation>
    <scope>NUCLEOTIDE SEQUENCE [LARGE SCALE GENOMIC DNA]</scope>
    <source>
        <strain evidence="1 2">DJM-731 SS1</strain>
    </source>
</reference>
<dbReference type="RefSeq" id="XP_040628766.1">
    <property type="nucleotide sequence ID" value="XM_040772738.1"/>
</dbReference>
<accession>M5FZC7</accession>
<sequence length="102" mass="11808">MLVLQSAHPQSFTFSSGVKTGRRRLLLRDDFKVSPTTMDMVDYYRMELFHSSDLVHLDEPFFVSWDIARTNTAAPRIRSRAAHQGSRMVRTYGSLIRPESPY</sequence>
<dbReference type="Proteomes" id="UP000030653">
    <property type="component" value="Unassembled WGS sequence"/>
</dbReference>
<organism evidence="1 2">
    <name type="scientific">Dacryopinax primogenitus (strain DJM 731)</name>
    <name type="common">Brown rot fungus</name>
    <dbReference type="NCBI Taxonomy" id="1858805"/>
    <lineage>
        <taxon>Eukaryota</taxon>
        <taxon>Fungi</taxon>
        <taxon>Dikarya</taxon>
        <taxon>Basidiomycota</taxon>
        <taxon>Agaricomycotina</taxon>
        <taxon>Dacrymycetes</taxon>
        <taxon>Dacrymycetales</taxon>
        <taxon>Dacrymycetaceae</taxon>
        <taxon>Dacryopinax</taxon>
    </lineage>
</organism>
<name>M5FZC7_DACPD</name>
<gene>
    <name evidence="1" type="ORF">DACRYDRAFT_22312</name>
</gene>
<dbReference type="AlphaFoldDB" id="M5FZC7"/>
<evidence type="ECO:0000313" key="1">
    <source>
        <dbReference type="EMBL" id="EJU01869.1"/>
    </source>
</evidence>
<proteinExistence type="predicted"/>
<keyword evidence="2" id="KW-1185">Reference proteome</keyword>
<protein>
    <submittedName>
        <fullName evidence="1">Uncharacterized protein</fullName>
    </submittedName>
</protein>
<evidence type="ECO:0000313" key="2">
    <source>
        <dbReference type="Proteomes" id="UP000030653"/>
    </source>
</evidence>
<dbReference type="GeneID" id="63687800"/>